<evidence type="ECO:0000313" key="7">
    <source>
        <dbReference type="Proteomes" id="UP000077037"/>
    </source>
</evidence>
<evidence type="ECO:0000256" key="2">
    <source>
        <dbReference type="ARBA" id="ARBA00022801"/>
    </source>
</evidence>
<keyword evidence="2 6" id="KW-0378">Hydrolase</keyword>
<dbReference type="AlphaFoldDB" id="A0A157NC88"/>
<keyword evidence="3" id="KW-0408">Iron</keyword>
<dbReference type="PANTHER" id="PTHR42988:SF2">
    <property type="entry name" value="CYCLIC NUCLEOTIDE PHOSPHODIESTERASE CBUA0032-RELATED"/>
    <property type="match status" value="1"/>
</dbReference>
<dbReference type="InterPro" id="IPR004843">
    <property type="entry name" value="Calcineurin-like_PHP"/>
</dbReference>
<dbReference type="SUPFAM" id="SSF56300">
    <property type="entry name" value="Metallo-dependent phosphatases"/>
    <property type="match status" value="1"/>
</dbReference>
<sequence length="273" mass="30184">MSAAHVTPIDEQPALLIQLTDMHLMDEPHAEMLGVDTEASLKAVLRQAVREMPDAQLVMATGDVAQDGSRAAYRRLRGLLGQLGTTVRCLPGNHDDVTAMHAVLPDWTTPITDVGAWRVVMLDSTVRGSDAGHLDDTQLDLLDQAAATAGDRHMLVALHHNPVQMDSDRHDTMMVDNPMALFQRLADIPQARVVLWGHVHRQFDRRRHNLRLLASPSTCFQFAVHNGRHTLDGAAPGYRWLKLYRDGSLATGVRRLHPATWHALCNAAQPRAA</sequence>
<accession>A0A157NC88</accession>
<dbReference type="InterPro" id="IPR050884">
    <property type="entry name" value="CNP_phosphodiesterase-III"/>
</dbReference>
<dbReference type="Proteomes" id="UP000077037">
    <property type="component" value="Unassembled WGS sequence"/>
</dbReference>
<dbReference type="Gene3D" id="3.60.21.10">
    <property type="match status" value="1"/>
</dbReference>
<dbReference type="EMBL" id="FKBS01000014">
    <property type="protein sequence ID" value="SAI18808.1"/>
    <property type="molecule type" value="Genomic_DNA"/>
</dbReference>
<name>A0A157NC88_9BORD</name>
<dbReference type="EC" id="3.1.4.17" evidence="6"/>
<dbReference type="GO" id="GO:0046872">
    <property type="term" value="F:metal ion binding"/>
    <property type="evidence" value="ECO:0007669"/>
    <property type="project" value="UniProtKB-KW"/>
</dbReference>
<keyword evidence="1" id="KW-0479">Metal-binding</keyword>
<comment type="similarity">
    <text evidence="4">Belongs to the cyclic nucleotide phosphodiesterase class-III family.</text>
</comment>
<dbReference type="PANTHER" id="PTHR42988">
    <property type="entry name" value="PHOSPHOHYDROLASE"/>
    <property type="match status" value="1"/>
</dbReference>
<organism evidence="6 7">
    <name type="scientific">Bordetella ansorpii</name>
    <dbReference type="NCBI Taxonomy" id="288768"/>
    <lineage>
        <taxon>Bacteria</taxon>
        <taxon>Pseudomonadati</taxon>
        <taxon>Pseudomonadota</taxon>
        <taxon>Betaproteobacteria</taxon>
        <taxon>Burkholderiales</taxon>
        <taxon>Alcaligenaceae</taxon>
        <taxon>Bordetella</taxon>
    </lineage>
</organism>
<dbReference type="Pfam" id="PF00149">
    <property type="entry name" value="Metallophos"/>
    <property type="match status" value="1"/>
</dbReference>
<proteinExistence type="inferred from homology"/>
<gene>
    <name evidence="6" type="primary">cpdA_2</name>
    <name evidence="6" type="ORF">SAMEA1982600_01544</name>
</gene>
<evidence type="ECO:0000256" key="4">
    <source>
        <dbReference type="ARBA" id="ARBA00025742"/>
    </source>
</evidence>
<evidence type="ECO:0000313" key="6">
    <source>
        <dbReference type="EMBL" id="SAI18808.1"/>
    </source>
</evidence>
<feature type="domain" description="Calcineurin-like phosphoesterase" evidence="5">
    <location>
        <begin position="17"/>
        <end position="201"/>
    </location>
</feature>
<dbReference type="GO" id="GO:0004114">
    <property type="term" value="F:3',5'-cyclic-nucleotide phosphodiesterase activity"/>
    <property type="evidence" value="ECO:0007669"/>
    <property type="project" value="UniProtKB-EC"/>
</dbReference>
<protein>
    <submittedName>
        <fullName evidence="6">cAMP phosphodiesterase</fullName>
        <ecNumber evidence="6">3.1.4.17</ecNumber>
    </submittedName>
</protein>
<dbReference type="OrthoDB" id="9784378at2"/>
<dbReference type="RefSeq" id="WP_066410441.1">
    <property type="nucleotide sequence ID" value="NZ_FKBS01000014.1"/>
</dbReference>
<evidence type="ECO:0000259" key="5">
    <source>
        <dbReference type="Pfam" id="PF00149"/>
    </source>
</evidence>
<dbReference type="InterPro" id="IPR029052">
    <property type="entry name" value="Metallo-depent_PP-like"/>
</dbReference>
<evidence type="ECO:0000256" key="3">
    <source>
        <dbReference type="ARBA" id="ARBA00023004"/>
    </source>
</evidence>
<reference evidence="6 7" key="1">
    <citation type="submission" date="2016-03" db="EMBL/GenBank/DDBJ databases">
        <authorList>
            <consortium name="Pathogen Informatics"/>
        </authorList>
    </citation>
    <scope>NUCLEOTIDE SEQUENCE [LARGE SCALE GENOMIC DNA]</scope>
    <source>
        <strain evidence="6 7">NCTC13364</strain>
    </source>
</reference>
<evidence type="ECO:0000256" key="1">
    <source>
        <dbReference type="ARBA" id="ARBA00022723"/>
    </source>
</evidence>